<organism evidence="2">
    <name type="scientific">Lotus japonicus</name>
    <name type="common">Lotus corniculatus var. japonicus</name>
    <dbReference type="NCBI Taxonomy" id="34305"/>
    <lineage>
        <taxon>Eukaryota</taxon>
        <taxon>Viridiplantae</taxon>
        <taxon>Streptophyta</taxon>
        <taxon>Embryophyta</taxon>
        <taxon>Tracheophyta</taxon>
        <taxon>Spermatophyta</taxon>
        <taxon>Magnoliopsida</taxon>
        <taxon>eudicotyledons</taxon>
        <taxon>Gunneridae</taxon>
        <taxon>Pentapetalae</taxon>
        <taxon>rosids</taxon>
        <taxon>fabids</taxon>
        <taxon>Fabales</taxon>
        <taxon>Fabaceae</taxon>
        <taxon>Papilionoideae</taxon>
        <taxon>50 kb inversion clade</taxon>
        <taxon>NPAAA clade</taxon>
        <taxon>Hologalegina</taxon>
        <taxon>robinioid clade</taxon>
        <taxon>Loteae</taxon>
        <taxon>Lotus</taxon>
    </lineage>
</organism>
<keyword evidence="1" id="KW-1133">Transmembrane helix</keyword>
<sequence length="164" mass="19019">MDPTQIKKIQAMNRYKRRQVLDNLYFYSFTALACSVFCCVTLCLPYLASMVQVFFMVYMSSLIQSSQTHMPQINPTFVVNKAKSFENKHVVESVAMAVGDELNNLDLKARVWVNKAKEEDNSDGEEEQSFHSSYDELNRRAEDFIARVNRQRKLELSLLQHGSY</sequence>
<reference evidence="2" key="1">
    <citation type="submission" date="2012-05" db="EMBL/GenBank/DDBJ databases">
        <authorList>
            <person name="Krishnakumar V."/>
            <person name="Cheung F."/>
            <person name="Xiao Y."/>
            <person name="Chan A."/>
            <person name="Moskal W.A."/>
            <person name="Town C.D."/>
        </authorList>
    </citation>
    <scope>NUCLEOTIDE SEQUENCE</scope>
</reference>
<keyword evidence="1" id="KW-0812">Transmembrane</keyword>
<dbReference type="PROSITE" id="PS51257">
    <property type="entry name" value="PROKAR_LIPOPROTEIN"/>
    <property type="match status" value="1"/>
</dbReference>
<name>I3SLZ8_LOTJA</name>
<accession>I3SLZ8</accession>
<keyword evidence="1" id="KW-0472">Membrane</keyword>
<evidence type="ECO:0000313" key="2">
    <source>
        <dbReference type="EMBL" id="AFK41290.1"/>
    </source>
</evidence>
<feature type="transmembrane region" description="Helical" evidence="1">
    <location>
        <begin position="24"/>
        <end position="48"/>
    </location>
</feature>
<protein>
    <recommendedName>
        <fullName evidence="3">DUF4408 domain-containing protein</fullName>
    </recommendedName>
</protein>
<evidence type="ECO:0000256" key="1">
    <source>
        <dbReference type="SAM" id="Phobius"/>
    </source>
</evidence>
<evidence type="ECO:0008006" key="3">
    <source>
        <dbReference type="Google" id="ProtNLM"/>
    </source>
</evidence>
<dbReference type="EMBL" id="BT141496">
    <property type="protein sequence ID" value="AFK41290.1"/>
    <property type="molecule type" value="mRNA"/>
</dbReference>
<dbReference type="AlphaFoldDB" id="I3SLZ8"/>
<dbReference type="PANTHER" id="PTHR35762:SF2">
    <property type="entry name" value="TRANSMEMBRANE PROTEIN"/>
    <property type="match status" value="1"/>
</dbReference>
<proteinExistence type="evidence at transcript level"/>
<dbReference type="PANTHER" id="PTHR35762">
    <property type="entry name" value="TRANSMEMBRANE PROTEIN"/>
    <property type="match status" value="1"/>
</dbReference>